<accession>A3FG34</accession>
<evidence type="ECO:0000313" key="1">
    <source>
        <dbReference type="EMBL" id="ABN48410.1"/>
    </source>
</evidence>
<dbReference type="InterPro" id="IPR044925">
    <property type="entry name" value="His-Me_finger_sf"/>
</dbReference>
<reference evidence="1" key="1">
    <citation type="journal article" date="2008" name="J. Basic Microbiol.">
        <title>Nucleotide sequence of plasmid pA387 of Amycolatopsis benzoatilytica and construction of a conjugative shuttle vector.</title>
        <authorList>
            <person name="Malhotra S."/>
            <person name="Majumdar S."/>
            <person name="Kumar M."/>
            <person name="Bhasin V.K."/>
            <person name="Gartemann K.H."/>
            <person name="Lal R."/>
        </authorList>
    </citation>
    <scope>NUCLEOTIDE SEQUENCE</scope>
    <source>
        <strain evidence="1">DSM 43387</strain>
        <plasmid evidence="1">pA387</plasmid>
    </source>
</reference>
<dbReference type="EMBL" id="EF375609">
    <property type="protein sequence ID" value="ABN48410.1"/>
    <property type="molecule type" value="Genomic_DNA"/>
</dbReference>
<geneLocation type="plasmid" evidence="1">
    <name>pA387</name>
</geneLocation>
<protein>
    <submittedName>
        <fullName evidence="1">ORF1</fullName>
    </submittedName>
</protein>
<sequence>MAALVVDREAHAREIARFLRKIVRRPDTDPADPSAMTCAIWTRAIADDGYGRFSITRDGREYTVKPHRYAAALYLGVPVLAGQVIEHVVCDNPVCVHVDPDPLVGHLWPSTQSENLRRMYAKRRGTRWWVRRWSGLGRVERAERSRQLAAAVRNGWDDAAVRAVLLQIDPAQTTLF</sequence>
<organism evidence="1">
    <name type="scientific">Amycolatopsis benzoatilytica</name>
    <dbReference type="NCBI Taxonomy" id="346045"/>
    <lineage>
        <taxon>Bacteria</taxon>
        <taxon>Bacillati</taxon>
        <taxon>Actinomycetota</taxon>
        <taxon>Actinomycetes</taxon>
        <taxon>Pseudonocardiales</taxon>
        <taxon>Pseudonocardiaceae</taxon>
        <taxon>Amycolatopsis</taxon>
    </lineage>
</organism>
<name>A3FG34_9PSEU</name>
<proteinExistence type="predicted"/>
<dbReference type="AlphaFoldDB" id="A3FG34"/>
<keyword evidence="1" id="KW-0614">Plasmid</keyword>
<dbReference type="SUPFAM" id="SSF54060">
    <property type="entry name" value="His-Me finger endonucleases"/>
    <property type="match status" value="1"/>
</dbReference>